<evidence type="ECO:0000259" key="5">
    <source>
        <dbReference type="Pfam" id="PF00496"/>
    </source>
</evidence>
<dbReference type="RefSeq" id="WP_142617312.1">
    <property type="nucleotide sequence ID" value="NZ_VIRM01000005.1"/>
</dbReference>
<dbReference type="EMBL" id="VIRM01000005">
    <property type="protein sequence ID" value="TQS23017.1"/>
    <property type="molecule type" value="Genomic_DNA"/>
</dbReference>
<reference evidence="6 7" key="1">
    <citation type="submission" date="2019-07" db="EMBL/GenBank/DDBJ databases">
        <title>Microbispora hainanensis DSM 45428.</title>
        <authorList>
            <person name="Thawai C."/>
        </authorList>
    </citation>
    <scope>NUCLEOTIDE SEQUENCE [LARGE SCALE GENOMIC DNA]</scope>
    <source>
        <strain evidence="6 7">DSM 45428</strain>
    </source>
</reference>
<keyword evidence="2" id="KW-0813">Transport</keyword>
<dbReference type="InterPro" id="IPR030678">
    <property type="entry name" value="Peptide/Ni-bd"/>
</dbReference>
<dbReference type="GO" id="GO:1904680">
    <property type="term" value="F:peptide transmembrane transporter activity"/>
    <property type="evidence" value="ECO:0007669"/>
    <property type="project" value="TreeGrafter"/>
</dbReference>
<comment type="caution">
    <text evidence="6">The sequence shown here is derived from an EMBL/GenBank/DDBJ whole genome shotgun (WGS) entry which is preliminary data.</text>
</comment>
<keyword evidence="3 4" id="KW-0732">Signal</keyword>
<proteinExistence type="inferred from homology"/>
<dbReference type="PIRSF" id="PIRSF002741">
    <property type="entry name" value="MppA"/>
    <property type="match status" value="1"/>
</dbReference>
<dbReference type="Pfam" id="PF00496">
    <property type="entry name" value="SBP_bac_5"/>
    <property type="match status" value="1"/>
</dbReference>
<comment type="similarity">
    <text evidence="1">Belongs to the bacterial solute-binding protein 5 family.</text>
</comment>
<dbReference type="SUPFAM" id="SSF53850">
    <property type="entry name" value="Periplasmic binding protein-like II"/>
    <property type="match status" value="1"/>
</dbReference>
<feature type="signal peptide" evidence="4">
    <location>
        <begin position="1"/>
        <end position="28"/>
    </location>
</feature>
<dbReference type="AlphaFoldDB" id="A0A544Z1T8"/>
<dbReference type="Proteomes" id="UP000316541">
    <property type="component" value="Unassembled WGS sequence"/>
</dbReference>
<dbReference type="Gene3D" id="3.10.105.10">
    <property type="entry name" value="Dipeptide-binding Protein, Domain 3"/>
    <property type="match status" value="1"/>
</dbReference>
<dbReference type="GO" id="GO:0015833">
    <property type="term" value="P:peptide transport"/>
    <property type="evidence" value="ECO:0007669"/>
    <property type="project" value="TreeGrafter"/>
</dbReference>
<dbReference type="InterPro" id="IPR000914">
    <property type="entry name" value="SBP_5_dom"/>
</dbReference>
<dbReference type="PANTHER" id="PTHR30290:SF9">
    <property type="entry name" value="OLIGOPEPTIDE-BINDING PROTEIN APPA"/>
    <property type="match status" value="1"/>
</dbReference>
<dbReference type="CDD" id="cd08518">
    <property type="entry name" value="PBP2_NikA_DppA_OppA_like_19"/>
    <property type="match status" value="1"/>
</dbReference>
<organism evidence="6 7">
    <name type="scientific">Microbispora hainanensis</name>
    <dbReference type="NCBI Taxonomy" id="568844"/>
    <lineage>
        <taxon>Bacteria</taxon>
        <taxon>Bacillati</taxon>
        <taxon>Actinomycetota</taxon>
        <taxon>Actinomycetes</taxon>
        <taxon>Streptosporangiales</taxon>
        <taxon>Streptosporangiaceae</taxon>
        <taxon>Microbispora</taxon>
    </lineage>
</organism>
<feature type="domain" description="Solute-binding protein family 5" evidence="5">
    <location>
        <begin position="83"/>
        <end position="440"/>
    </location>
</feature>
<dbReference type="GO" id="GO:0043190">
    <property type="term" value="C:ATP-binding cassette (ABC) transporter complex"/>
    <property type="evidence" value="ECO:0007669"/>
    <property type="project" value="InterPro"/>
</dbReference>
<evidence type="ECO:0000256" key="4">
    <source>
        <dbReference type="SAM" id="SignalP"/>
    </source>
</evidence>
<evidence type="ECO:0000313" key="6">
    <source>
        <dbReference type="EMBL" id="TQS23017.1"/>
    </source>
</evidence>
<evidence type="ECO:0000256" key="2">
    <source>
        <dbReference type="ARBA" id="ARBA00022448"/>
    </source>
</evidence>
<sequence length="534" mass="57455">MKILRARFVTLARLGVVAILGLSASCTAPSSPGTSSSNPGTRDTFVLGLASEPDTLNPVLGYEPDGGSLLFDGLVRRNADLTLAPALAERLPDVKGTTVTFTLRQGVRFHDGTPLTSDDVAYTYQAVLDPKNNSGIRGDYTAIESVEAPDPATVVFHLKHPYAPILQRATLGIVPRRLLQGQSLDKAAFNTKPVGTGPYRFVSWTPGDKVVLEANQSYWGGAPAIKRLVMAYSADDNVRATRMAAGEFDATELPPKAAARFEDQAGLTVYKVPSADYRGVMFPLDAPVTGDKAIRKALSLALDRSAMVGAILAGAGRPAFGPVAPGTTWHNPAVDGTPTPDRDQAARLLDQAGWKPGSGGVRVKDGTPASFTLMYPAGDSLRKDLALAVASDAKKIGVDVRLAGLDWDAIEPRMAKDALIMGYGSPYDPDYINYEMFHSSFSGQGFFNPGHYKEPDVDALLEKGRAETDPTVRKQTYDALQQRIRDDEVWTYLVYLQHVYVVRGKWTGIAPAVEAHEHATGGLFRTLAEWKPAA</sequence>
<dbReference type="PANTHER" id="PTHR30290">
    <property type="entry name" value="PERIPLASMIC BINDING COMPONENT OF ABC TRANSPORTER"/>
    <property type="match status" value="1"/>
</dbReference>
<accession>A0A544Z1T8</accession>
<gene>
    <name evidence="6" type="ORF">FLX08_06705</name>
</gene>
<dbReference type="InterPro" id="IPR039424">
    <property type="entry name" value="SBP_5"/>
</dbReference>
<name>A0A544Z1T8_9ACTN</name>
<dbReference type="GO" id="GO:0042597">
    <property type="term" value="C:periplasmic space"/>
    <property type="evidence" value="ECO:0007669"/>
    <property type="project" value="UniProtKB-ARBA"/>
</dbReference>
<dbReference type="Gene3D" id="3.40.190.10">
    <property type="entry name" value="Periplasmic binding protein-like II"/>
    <property type="match status" value="1"/>
</dbReference>
<evidence type="ECO:0000256" key="3">
    <source>
        <dbReference type="ARBA" id="ARBA00022729"/>
    </source>
</evidence>
<protein>
    <submittedName>
        <fullName evidence="6">ABC transporter substrate-binding protein</fullName>
    </submittedName>
</protein>
<dbReference type="PROSITE" id="PS51257">
    <property type="entry name" value="PROKAR_LIPOPROTEIN"/>
    <property type="match status" value="1"/>
</dbReference>
<feature type="chain" id="PRO_5039160752" evidence="4">
    <location>
        <begin position="29"/>
        <end position="534"/>
    </location>
</feature>
<evidence type="ECO:0000313" key="7">
    <source>
        <dbReference type="Proteomes" id="UP000316541"/>
    </source>
</evidence>
<evidence type="ECO:0000256" key="1">
    <source>
        <dbReference type="ARBA" id="ARBA00005695"/>
    </source>
</evidence>
<dbReference type="Gene3D" id="3.90.76.10">
    <property type="entry name" value="Dipeptide-binding Protein, Domain 1"/>
    <property type="match status" value="1"/>
</dbReference>